<protein>
    <submittedName>
        <fullName evidence="5">Cell division protein</fullName>
    </submittedName>
</protein>
<dbReference type="Pfam" id="PF04548">
    <property type="entry name" value="AIG1"/>
    <property type="match status" value="1"/>
</dbReference>
<dbReference type="GeneID" id="26262089"/>
<feature type="transmembrane region" description="Helical" evidence="3">
    <location>
        <begin position="732"/>
        <end position="754"/>
    </location>
</feature>
<evidence type="ECO:0000256" key="1">
    <source>
        <dbReference type="ARBA" id="ARBA00022741"/>
    </source>
</evidence>
<organism evidence="5 6">
    <name type="scientific">Ordospora colligata OC4</name>
    <dbReference type="NCBI Taxonomy" id="1354746"/>
    <lineage>
        <taxon>Eukaryota</taxon>
        <taxon>Fungi</taxon>
        <taxon>Fungi incertae sedis</taxon>
        <taxon>Microsporidia</taxon>
        <taxon>Ordosporidae</taxon>
        <taxon>Ordospora</taxon>
    </lineage>
</organism>
<dbReference type="InParanoid" id="A0A0B2UK26"/>
<feature type="region of interest" description="Disordered" evidence="2">
    <location>
        <begin position="611"/>
        <end position="633"/>
    </location>
</feature>
<keyword evidence="5" id="KW-0131">Cell cycle</keyword>
<sequence>MNNQKENSHARKNLIQNFLKEMNYDTMKCVFNWNHGIEREFKQFCDKEIEFLLNVSEKTFKKYLKEWWDKKLEKTYNEKRGDDGWRKNLYKDTWDKGFSNSWNDIKNRIENYKSSGINIISKEIIIQFLTKMSYDIIEQETQGNPTQQNLEEILKSQGIRTINVVDYSNFNTKNGKVKLNDPQDILYLGGDENEYNQLKKQDQDTRKEYEENCKSRTPSKEEENDFYNTIRTKTIILMGATGSGKSLLINAMANYLLGAEEDGTDRIQILKIDGDGNQSSSQTSKITAYVLFYYDQYNKRKAIQIIDTPGFGDTGGQDRNKQISKQIRDFILKDEMEEIDAVCFVDPNSNVRATPTVKYIANSVLSVFADDVKNNIHLLVTFADSGFPPVVNALKEVPDFPKNRDGKITYYKINNSGLYTNYNDQDKLLSQNFWMMRQETFDNFFSMLAKTNPVSLKKTKENIRIRKNNEEVIESIEEHMNFMLKPYEEAKTEVNKLISNQTKDRIYNNFDDFFEINIIANRGEVNDSTLGNLYPECGILKNLKILRDNVKIIFEKLENVNEEPLNQTHPDSNVFQLLSEVKTKINEKKQTKDLTENLILILDMIQDDSNKNKPSCVPVDSSESSKYPKPSREQKTKPELLMIAVAVILMIIEAVFTGIMIRNVLKNGYGMNDIVMNLAMAIITVMVMLCVIGYVMNRNRPFWHDVAMVGGSAGIAFMRICMLVFLSKYMNIMNIIIMAIGVAMIIASGVAIANKNKIKKNVGGNDKSGNYTNRMTKNVIVTLGLCVMAITVGF</sequence>
<dbReference type="InterPro" id="IPR006703">
    <property type="entry name" value="G_AIG1"/>
</dbReference>
<dbReference type="STRING" id="1354746.A0A0B2UK26"/>
<keyword evidence="3" id="KW-0812">Transmembrane</keyword>
<evidence type="ECO:0000256" key="2">
    <source>
        <dbReference type="SAM" id="MobiDB-lite"/>
    </source>
</evidence>
<comment type="caution">
    <text evidence="5">The sequence shown here is derived from an EMBL/GenBank/DDBJ whole genome shotgun (WGS) entry which is preliminary data.</text>
</comment>
<dbReference type="OrthoDB" id="2611327at2759"/>
<keyword evidence="6" id="KW-1185">Reference proteome</keyword>
<feature type="transmembrane region" description="Helical" evidence="3">
    <location>
        <begin position="674"/>
        <end position="694"/>
    </location>
</feature>
<keyword evidence="3" id="KW-1133">Transmembrane helix</keyword>
<dbReference type="VEuPathDB" id="MicrosporidiaDB:M896_080490"/>
<keyword evidence="5" id="KW-0132">Cell division</keyword>
<evidence type="ECO:0000313" key="6">
    <source>
        <dbReference type="Proteomes" id="UP000031056"/>
    </source>
</evidence>
<evidence type="ECO:0000256" key="3">
    <source>
        <dbReference type="SAM" id="Phobius"/>
    </source>
</evidence>
<dbReference type="RefSeq" id="XP_014563357.1">
    <property type="nucleotide sequence ID" value="XM_014707871.1"/>
</dbReference>
<evidence type="ECO:0000259" key="4">
    <source>
        <dbReference type="Pfam" id="PF04548"/>
    </source>
</evidence>
<dbReference type="PANTHER" id="PTHR32046:SF11">
    <property type="entry name" value="IMMUNE-ASSOCIATED NUCLEOTIDE-BINDING PROTEIN 10-LIKE"/>
    <property type="match status" value="1"/>
</dbReference>
<feature type="compositionally biased region" description="Basic and acidic residues" evidence="2">
    <location>
        <begin position="200"/>
        <end position="221"/>
    </location>
</feature>
<evidence type="ECO:0000313" key="5">
    <source>
        <dbReference type="EMBL" id="KHN69315.1"/>
    </source>
</evidence>
<feature type="transmembrane region" description="Helical" evidence="3">
    <location>
        <begin position="775"/>
        <end position="793"/>
    </location>
</feature>
<dbReference type="EMBL" id="JOKQ01000008">
    <property type="protein sequence ID" value="KHN69315.1"/>
    <property type="molecule type" value="Genomic_DNA"/>
</dbReference>
<dbReference type="SUPFAM" id="SSF52540">
    <property type="entry name" value="P-loop containing nucleoside triphosphate hydrolases"/>
    <property type="match status" value="2"/>
</dbReference>
<proteinExistence type="predicted"/>
<reference evidence="5 6" key="1">
    <citation type="journal article" date="2014" name="MBio">
        <title>The Ordospora colligata genome; evolution of extreme reduction in microsporidia and host-to-parasite horizontal gene transfer.</title>
        <authorList>
            <person name="Pombert J.-F."/>
            <person name="Haag K.L."/>
            <person name="Beidas S."/>
            <person name="Ebert D."/>
            <person name="Keeling P.J."/>
        </authorList>
    </citation>
    <scope>NUCLEOTIDE SEQUENCE [LARGE SCALE GENOMIC DNA]</scope>
    <source>
        <strain evidence="5 6">OC4</strain>
    </source>
</reference>
<keyword evidence="3" id="KW-0472">Membrane</keyword>
<dbReference type="GO" id="GO:0005525">
    <property type="term" value="F:GTP binding"/>
    <property type="evidence" value="ECO:0007669"/>
    <property type="project" value="InterPro"/>
</dbReference>
<dbReference type="Gene3D" id="3.40.50.300">
    <property type="entry name" value="P-loop containing nucleotide triphosphate hydrolases"/>
    <property type="match status" value="1"/>
</dbReference>
<dbReference type="SUPFAM" id="SSF103473">
    <property type="entry name" value="MFS general substrate transporter"/>
    <property type="match status" value="1"/>
</dbReference>
<feature type="region of interest" description="Disordered" evidence="2">
    <location>
        <begin position="200"/>
        <end position="223"/>
    </location>
</feature>
<gene>
    <name evidence="5" type="ORF">M896_080490</name>
</gene>
<name>A0A0B2UK26_9MICR</name>
<dbReference type="AlphaFoldDB" id="A0A0B2UK26"/>
<dbReference type="InterPro" id="IPR036259">
    <property type="entry name" value="MFS_trans_sf"/>
</dbReference>
<keyword evidence="1" id="KW-0547">Nucleotide-binding</keyword>
<feature type="domain" description="AIG1-type G" evidence="4">
    <location>
        <begin position="233"/>
        <end position="384"/>
    </location>
</feature>
<dbReference type="Proteomes" id="UP000031056">
    <property type="component" value="Unassembled WGS sequence"/>
</dbReference>
<dbReference type="HOGENOM" id="CLU_353766_0_0_1"/>
<dbReference type="InterPro" id="IPR027417">
    <property type="entry name" value="P-loop_NTPase"/>
</dbReference>
<dbReference type="PANTHER" id="PTHR32046">
    <property type="entry name" value="G DOMAIN-CONTAINING PROTEIN"/>
    <property type="match status" value="1"/>
</dbReference>
<accession>A0A0B2UK26</accession>
<dbReference type="GO" id="GO:0051301">
    <property type="term" value="P:cell division"/>
    <property type="evidence" value="ECO:0007669"/>
    <property type="project" value="UniProtKB-KW"/>
</dbReference>
<feature type="transmembrane region" description="Helical" evidence="3">
    <location>
        <begin position="640"/>
        <end position="662"/>
    </location>
</feature>